<dbReference type="SUPFAM" id="SSF56801">
    <property type="entry name" value="Acetyl-CoA synthetase-like"/>
    <property type="match status" value="1"/>
</dbReference>
<dbReference type="InterPro" id="IPR020845">
    <property type="entry name" value="AMP-binding_CS"/>
</dbReference>
<dbReference type="GO" id="GO:0070566">
    <property type="term" value="F:adenylyltransferase activity"/>
    <property type="evidence" value="ECO:0007669"/>
    <property type="project" value="TreeGrafter"/>
</dbReference>
<name>A0A365GZQ3_9ACTN</name>
<evidence type="ECO:0000256" key="5">
    <source>
        <dbReference type="SAM" id="Phobius"/>
    </source>
</evidence>
<dbReference type="InterPro" id="IPR000873">
    <property type="entry name" value="AMP-dep_synth/lig_dom"/>
</dbReference>
<keyword evidence="8" id="KW-1185">Reference proteome</keyword>
<comment type="similarity">
    <text evidence="1">Belongs to the ATP-dependent AMP-binding enzyme family.</text>
</comment>
<dbReference type="Gene3D" id="3.40.50.12780">
    <property type="entry name" value="N-terminal domain of ligase-like"/>
    <property type="match status" value="1"/>
</dbReference>
<dbReference type="Proteomes" id="UP000251891">
    <property type="component" value="Unassembled WGS sequence"/>
</dbReference>
<dbReference type="InterPro" id="IPR045851">
    <property type="entry name" value="AMP-bd_C_sf"/>
</dbReference>
<dbReference type="FunFam" id="3.40.50.12780:FF:000013">
    <property type="entry name" value="Long-chain-fatty-acid--AMP ligase FadD32"/>
    <property type="match status" value="1"/>
</dbReference>
<dbReference type="InterPro" id="IPR040097">
    <property type="entry name" value="FAAL/FAAC"/>
</dbReference>
<evidence type="ECO:0000256" key="4">
    <source>
        <dbReference type="ARBA" id="ARBA00023098"/>
    </source>
</evidence>
<evidence type="ECO:0000256" key="1">
    <source>
        <dbReference type="ARBA" id="ARBA00006432"/>
    </source>
</evidence>
<gene>
    <name evidence="7" type="ORF">DPM19_26535</name>
</gene>
<dbReference type="GO" id="GO:0071766">
    <property type="term" value="P:Actinobacterium-type cell wall biogenesis"/>
    <property type="evidence" value="ECO:0007669"/>
    <property type="project" value="UniProtKB-ARBA"/>
</dbReference>
<dbReference type="EMBL" id="QLYX01000014">
    <property type="protein sequence ID" value="RAY12319.1"/>
    <property type="molecule type" value="Genomic_DNA"/>
</dbReference>
<proteinExistence type="inferred from homology"/>
<dbReference type="PROSITE" id="PS00455">
    <property type="entry name" value="AMP_BINDING"/>
    <property type="match status" value="1"/>
</dbReference>
<accession>A0A365GZQ3</accession>
<keyword evidence="5" id="KW-0812">Transmembrane</keyword>
<dbReference type="AlphaFoldDB" id="A0A365GZQ3"/>
<dbReference type="OrthoDB" id="3671040at2"/>
<evidence type="ECO:0000259" key="6">
    <source>
        <dbReference type="Pfam" id="PF00501"/>
    </source>
</evidence>
<keyword evidence="3" id="KW-0276">Fatty acid metabolism</keyword>
<keyword evidence="5" id="KW-1133">Transmembrane helix</keyword>
<feature type="transmembrane region" description="Helical" evidence="5">
    <location>
        <begin position="81"/>
        <end position="100"/>
    </location>
</feature>
<comment type="caution">
    <text evidence="7">The sequence shown here is derived from an EMBL/GenBank/DDBJ whole genome shotgun (WGS) entry which is preliminary data.</text>
</comment>
<keyword evidence="5" id="KW-0472">Membrane</keyword>
<evidence type="ECO:0000256" key="3">
    <source>
        <dbReference type="ARBA" id="ARBA00022832"/>
    </source>
</evidence>
<dbReference type="CDD" id="cd05931">
    <property type="entry name" value="FAAL"/>
    <property type="match status" value="1"/>
</dbReference>
<dbReference type="InterPro" id="IPR042099">
    <property type="entry name" value="ANL_N_sf"/>
</dbReference>
<protein>
    <submittedName>
        <fullName evidence="7">AMP-dependent synthetase</fullName>
    </submittedName>
</protein>
<keyword evidence="2" id="KW-0436">Ligase</keyword>
<evidence type="ECO:0000313" key="8">
    <source>
        <dbReference type="Proteomes" id="UP000251891"/>
    </source>
</evidence>
<evidence type="ECO:0000313" key="7">
    <source>
        <dbReference type="EMBL" id="RAY12319.1"/>
    </source>
</evidence>
<dbReference type="PANTHER" id="PTHR22754">
    <property type="entry name" value="DISCO-INTERACTING PROTEIN 2 DIP2 -RELATED"/>
    <property type="match status" value="1"/>
</dbReference>
<dbReference type="GO" id="GO:0005886">
    <property type="term" value="C:plasma membrane"/>
    <property type="evidence" value="ECO:0007669"/>
    <property type="project" value="TreeGrafter"/>
</dbReference>
<sequence>MEHHSKWPTTSLPEILHERARQPRRLAFRFLEGFSPDGSATEIVDWTYHDVAEHAATVGAELRDRGLTGRRVVLALDPGPYYVAALFGIFLAGATAVPSFPPFGRRAKARFASIIEDCRPDAVIAHPRFAGTGAAPAAEPPPGMRAPDWLSLDEEFFRRAGTAPGILPEPADPALLQYTSGSTGDPKGIVLTHANLVSNCHVLEHNMGVEADRVGCSWLPPYHDMGLMGTIMLALHSGWPLVLMSPVDFVQQPYRWLRAITDNRVTISVGPNFAFDLCVDTVTDEELATLDLGSLRQVYCGAEPVFPATVERFAERFAPRGYDPAALVPCYGLAEATLFVSGKAAGAPVRTMWLDRPALEKGVVRDAEPGGEDAVEIVSCGAVAAGHEVAIADPDARRRVPPDGVGEIWVGGPNVAAGYLGRPEPSAETFTALLSTGACSAPVAGERPPTYLRTGDLGFLRDGELFVTGRIKDLIVIAGRNLYPQDIERSVLAAGAELRQAAAFSLRDATTESLVVVAEFHGIRRRTAAEVAAARDLVLAAVTADHGVRPAAVHLGPVGTIFTTTSGKVRRDATRQAFVQGTLKRFAPATDENTP</sequence>
<evidence type="ECO:0000256" key="2">
    <source>
        <dbReference type="ARBA" id="ARBA00022598"/>
    </source>
</evidence>
<dbReference type="PANTHER" id="PTHR22754:SF32">
    <property type="entry name" value="DISCO-INTERACTING PROTEIN 2"/>
    <property type="match status" value="1"/>
</dbReference>
<reference evidence="7 8" key="1">
    <citation type="submission" date="2018-06" db="EMBL/GenBank/DDBJ databases">
        <title>Actinomadura craniellae sp. nov. isolated from marine sponge Craniella sp.</title>
        <authorList>
            <person name="Li L."/>
            <person name="Xu Q.H."/>
            <person name="Lin H.W."/>
            <person name="Lu Y.H."/>
        </authorList>
    </citation>
    <scope>NUCLEOTIDE SEQUENCE [LARGE SCALE GENOMIC DNA]</scope>
    <source>
        <strain evidence="7 8">LHW63021</strain>
    </source>
</reference>
<keyword evidence="4" id="KW-0443">Lipid metabolism</keyword>
<dbReference type="GO" id="GO:0016874">
    <property type="term" value="F:ligase activity"/>
    <property type="evidence" value="ECO:0007669"/>
    <property type="project" value="UniProtKB-KW"/>
</dbReference>
<dbReference type="Gene3D" id="3.30.300.30">
    <property type="match status" value="1"/>
</dbReference>
<dbReference type="Pfam" id="PF00501">
    <property type="entry name" value="AMP-binding"/>
    <property type="match status" value="1"/>
</dbReference>
<organism evidence="7 8">
    <name type="scientific">Actinomadura craniellae</name>
    <dbReference type="NCBI Taxonomy" id="2231787"/>
    <lineage>
        <taxon>Bacteria</taxon>
        <taxon>Bacillati</taxon>
        <taxon>Actinomycetota</taxon>
        <taxon>Actinomycetes</taxon>
        <taxon>Streptosporangiales</taxon>
        <taxon>Thermomonosporaceae</taxon>
        <taxon>Actinomadura</taxon>
    </lineage>
</organism>
<feature type="domain" description="AMP-dependent synthetase/ligase" evidence="6">
    <location>
        <begin position="20"/>
        <end position="420"/>
    </location>
</feature>
<dbReference type="GO" id="GO:0006633">
    <property type="term" value="P:fatty acid biosynthetic process"/>
    <property type="evidence" value="ECO:0007669"/>
    <property type="project" value="TreeGrafter"/>
</dbReference>